<organism evidence="2 3">
    <name type="scientific">Pseudomonas morbosilactucae</name>
    <dbReference type="NCBI Taxonomy" id="2938197"/>
    <lineage>
        <taxon>Bacteria</taxon>
        <taxon>Pseudomonadati</taxon>
        <taxon>Pseudomonadota</taxon>
        <taxon>Gammaproteobacteria</taxon>
        <taxon>Pseudomonadales</taxon>
        <taxon>Pseudomonadaceae</taxon>
        <taxon>Pseudomonas</taxon>
    </lineage>
</organism>
<keyword evidence="1" id="KW-0812">Transmembrane</keyword>
<feature type="transmembrane region" description="Helical" evidence="1">
    <location>
        <begin position="16"/>
        <end position="35"/>
    </location>
</feature>
<proteinExistence type="predicted"/>
<dbReference type="RefSeq" id="WP_268261926.1">
    <property type="nucleotide sequence ID" value="NZ_JALQCX010000016.1"/>
</dbReference>
<protein>
    <submittedName>
        <fullName evidence="2">Uncharacterized protein</fullName>
    </submittedName>
</protein>
<gene>
    <name evidence="2" type="ORF">M1B35_10830</name>
</gene>
<evidence type="ECO:0000256" key="1">
    <source>
        <dbReference type="SAM" id="Phobius"/>
    </source>
</evidence>
<evidence type="ECO:0000313" key="3">
    <source>
        <dbReference type="Proteomes" id="UP001155163"/>
    </source>
</evidence>
<keyword evidence="3" id="KW-1185">Reference proteome</keyword>
<accession>A0ABT0JFD8</accession>
<dbReference type="Proteomes" id="UP001155163">
    <property type="component" value="Unassembled WGS sequence"/>
</dbReference>
<evidence type="ECO:0000313" key="2">
    <source>
        <dbReference type="EMBL" id="MCK9814605.1"/>
    </source>
</evidence>
<feature type="transmembrane region" description="Helical" evidence="1">
    <location>
        <begin position="97"/>
        <end position="122"/>
    </location>
</feature>
<keyword evidence="1" id="KW-0472">Membrane</keyword>
<comment type="caution">
    <text evidence="2">The sequence shown here is derived from an EMBL/GenBank/DDBJ whole genome shotgun (WGS) entry which is preliminary data.</text>
</comment>
<dbReference type="EMBL" id="JALQCX010000016">
    <property type="protein sequence ID" value="MCK9814605.1"/>
    <property type="molecule type" value="Genomic_DNA"/>
</dbReference>
<keyword evidence="1" id="KW-1133">Transmembrane helix</keyword>
<sequence length="131" mass="14745">MQKDSAIWNINAHQRFALLATLAMSILVLLLHFPFDGYVTEYSYTSPSLTVCPRGDLLQKMRELGAEEFNKAMVACQDKDVPVELPMSDWRSNGAPVYWFSSPIHAIATIISILVIGLAWFFSARSKQSFT</sequence>
<reference evidence="2 3" key="2">
    <citation type="journal article" date="2023" name="Plant Pathol.">
        <title>Dismantling and reorganizing Pseudomonas marginalis sensu#lato.</title>
        <authorList>
            <person name="Sawada H."/>
            <person name="Fujikawa T."/>
            <person name="Satou M."/>
        </authorList>
    </citation>
    <scope>NUCLEOTIDE SEQUENCE [LARGE SCALE GENOMIC DNA]</scope>
    <source>
        <strain evidence="2 3">MAFF 302046</strain>
    </source>
</reference>
<reference evidence="2 3" key="1">
    <citation type="journal article" date="2022" name="Int. J. Syst. Evol. Microbiol.">
        <title>Pseudomonas aegrilactucae sp. nov. and Pseudomonas morbosilactucae sp. nov., pathogens causing bacterial rot of lettuce in Japan.</title>
        <authorList>
            <person name="Sawada H."/>
            <person name="Fujikawa T."/>
            <person name="Satou M."/>
        </authorList>
    </citation>
    <scope>NUCLEOTIDE SEQUENCE [LARGE SCALE GENOMIC DNA]</scope>
    <source>
        <strain evidence="2 3">MAFF 302046</strain>
    </source>
</reference>
<name>A0ABT0JFD8_9PSED</name>